<dbReference type="InterPro" id="IPR035965">
    <property type="entry name" value="PAS-like_dom_sf"/>
</dbReference>
<dbReference type="InterPro" id="IPR029787">
    <property type="entry name" value="Nucleotide_cyclase"/>
</dbReference>
<keyword evidence="1" id="KW-0812">Transmembrane</keyword>
<evidence type="ECO:0000259" key="4">
    <source>
        <dbReference type="PROSITE" id="PS50883"/>
    </source>
</evidence>
<dbReference type="SUPFAM" id="SSF141868">
    <property type="entry name" value="EAL domain-like"/>
    <property type="match status" value="1"/>
</dbReference>
<evidence type="ECO:0000259" key="5">
    <source>
        <dbReference type="PROSITE" id="PS50887"/>
    </source>
</evidence>
<dbReference type="AlphaFoldDB" id="A0A839HBP7"/>
<keyword evidence="1" id="KW-1133">Transmembrane helix</keyword>
<evidence type="ECO:0000259" key="3">
    <source>
        <dbReference type="PROSITE" id="PS50113"/>
    </source>
</evidence>
<dbReference type="Proteomes" id="UP000548632">
    <property type="component" value="Unassembled WGS sequence"/>
</dbReference>
<dbReference type="Pfam" id="PF00990">
    <property type="entry name" value="GGDEF"/>
    <property type="match status" value="1"/>
</dbReference>
<evidence type="ECO:0000256" key="1">
    <source>
        <dbReference type="SAM" id="Phobius"/>
    </source>
</evidence>
<dbReference type="Gene3D" id="3.20.20.450">
    <property type="entry name" value="EAL domain"/>
    <property type="match status" value="1"/>
</dbReference>
<accession>A0A839HBP7</accession>
<dbReference type="InterPro" id="IPR035919">
    <property type="entry name" value="EAL_sf"/>
</dbReference>
<feature type="domain" description="GGDEF" evidence="5">
    <location>
        <begin position="639"/>
        <end position="772"/>
    </location>
</feature>
<dbReference type="PANTHER" id="PTHR44757:SF2">
    <property type="entry name" value="BIOFILM ARCHITECTURE MAINTENANCE PROTEIN MBAA"/>
    <property type="match status" value="1"/>
</dbReference>
<proteinExistence type="predicted"/>
<evidence type="ECO:0000313" key="7">
    <source>
        <dbReference type="Proteomes" id="UP000548632"/>
    </source>
</evidence>
<organism evidence="6 7">
    <name type="scientific">Thiospirillum jenense</name>
    <dbReference type="NCBI Taxonomy" id="1653858"/>
    <lineage>
        <taxon>Bacteria</taxon>
        <taxon>Pseudomonadati</taxon>
        <taxon>Pseudomonadota</taxon>
        <taxon>Gammaproteobacteria</taxon>
        <taxon>Chromatiales</taxon>
        <taxon>Chromatiaceae</taxon>
        <taxon>Thiospirillum</taxon>
    </lineage>
</organism>
<feature type="transmembrane region" description="Helical" evidence="1">
    <location>
        <begin position="329"/>
        <end position="353"/>
    </location>
</feature>
<feature type="domain" description="PAC" evidence="3">
    <location>
        <begin position="434"/>
        <end position="485"/>
    </location>
</feature>
<dbReference type="EMBL" id="JABVCQ010000012">
    <property type="protein sequence ID" value="MBB1125984.1"/>
    <property type="molecule type" value="Genomic_DNA"/>
</dbReference>
<evidence type="ECO:0000313" key="6">
    <source>
        <dbReference type="EMBL" id="MBB1125984.1"/>
    </source>
</evidence>
<dbReference type="PANTHER" id="PTHR44757">
    <property type="entry name" value="DIGUANYLATE CYCLASE DGCP"/>
    <property type="match status" value="1"/>
</dbReference>
<keyword evidence="1" id="KW-0472">Membrane</keyword>
<dbReference type="Gene3D" id="3.30.70.270">
    <property type="match status" value="1"/>
</dbReference>
<sequence>MNRSTLITLVFIGISETILLLGLWQWFALQSAQQLTVLRSELTGSHSAVVESYRHLTSVVLRQNIDRLTIRNLLTHIQTTPPDQLPQLRGLLYRELILTYRILRDHHVQSLQIILPSGDSFLRFERPDIITENVSAKRLTVRRAIATRSFQHGFETGMSLPSSRYVYPLLDKEKLIAIIDFGVDTSNTRRRVFASFRNASRNAHQLIVRRDQLDMTPIPDVEKIFRPTVLHPEFVAQIAADVPVFNKHHFDQTGDTALNDWVSQLDNYLGKLTKLHDAIAKKTYFSDYVCVQLNTCFAINLSPIANTENHVIAYSVSYIDAPNYRQDTIYFVLLGCIASLLIIATAFVFKGWLESKQYLHAITEHMAEGLYVVTNNGLIVHVNQAATDILGYARHQLIGQNAHRLFHLHPATVKTDEVLPCILQIAAYSGQILHTEEECFYHRDGHKIHVSLTASPLKSSHQIAGTIVLFRDVTQAYQNQLHLKQADIAFQNFGEALLVTDASVNIQAVNTAFTDITGYTELEVLGKNPRLLSSGQQNDTFYANLWDTLNHHGHWQGEIINRHKNGKLFPAWLKITAVFNEKKHILGYVAICRDLSDLHQKDDLLRDLAQHDQLTTLANRSAFIEKLKETIIIAGQNHQELALLYLDIDRFKRINDTLGHLVGDALLKEIAQRLRTLVNSYSYCARIGGDEFSILINDFYLSGPPSQVAQQILILVREPICIASNDLHITVSIGICLFPQDGTDGISLLKNADAAMYFAKKQGRDSYCYFNPDMATDVARRFTVESSLRRALSENQLRLFYQPKIALSTNRVIGFEALLRWQHPEQGLLAPGHFLDEARDAGLMPALTEWVVHEAARASAEWRAAGLPVGRIACNLDALVLDAGVLKNMLLQAVKSAGITADDLDLEIVETAMSPTTQTSQFWHDLVAAGFKLAIDDFGTGESSLARLKELPVNALKIDRRFVRDIEQDGNDRAIVRTIVAMAKALGIETIAEGVETQAQLDFLRELGADAAQGYFISHPMPAIEVAEFVKKHLTNST</sequence>
<dbReference type="InterPro" id="IPR000014">
    <property type="entry name" value="PAS"/>
</dbReference>
<dbReference type="SUPFAM" id="SSF55785">
    <property type="entry name" value="PYP-like sensor domain (PAS domain)"/>
    <property type="match status" value="2"/>
</dbReference>
<dbReference type="CDD" id="cd01949">
    <property type="entry name" value="GGDEF"/>
    <property type="match status" value="1"/>
</dbReference>
<dbReference type="CDD" id="cd01948">
    <property type="entry name" value="EAL"/>
    <property type="match status" value="1"/>
</dbReference>
<dbReference type="PROSITE" id="PS50887">
    <property type="entry name" value="GGDEF"/>
    <property type="match status" value="1"/>
</dbReference>
<dbReference type="CDD" id="cd00130">
    <property type="entry name" value="PAS"/>
    <property type="match status" value="2"/>
</dbReference>
<comment type="caution">
    <text evidence="6">The sequence shown here is derived from an EMBL/GenBank/DDBJ whole genome shotgun (WGS) entry which is preliminary data.</text>
</comment>
<dbReference type="InterPro" id="IPR001610">
    <property type="entry name" value="PAC"/>
</dbReference>
<dbReference type="Pfam" id="PF00989">
    <property type="entry name" value="PAS"/>
    <property type="match status" value="1"/>
</dbReference>
<dbReference type="Gene3D" id="3.30.450.20">
    <property type="entry name" value="PAS domain"/>
    <property type="match status" value="2"/>
</dbReference>
<name>A0A839HBP7_9GAMM</name>
<dbReference type="NCBIfam" id="TIGR00229">
    <property type="entry name" value="sensory_box"/>
    <property type="match status" value="2"/>
</dbReference>
<reference evidence="6 7" key="1">
    <citation type="journal article" date="2020" name="Arch. Microbiol.">
        <title>The genome sequence of the giant phototrophic gammaproteobacterium Thiospirillum jenense gives insight into its physiological properties and phylogenetic relationships.</title>
        <authorList>
            <person name="Imhoff J.F."/>
            <person name="Meyer T.E."/>
            <person name="Kyndt J.A."/>
        </authorList>
    </citation>
    <scope>NUCLEOTIDE SEQUENCE [LARGE SCALE GENOMIC DNA]</scope>
    <source>
        <strain evidence="6 7">DSM 216</strain>
    </source>
</reference>
<gene>
    <name evidence="6" type="ORF">HUK38_07035</name>
</gene>
<dbReference type="SMART" id="SM00052">
    <property type="entry name" value="EAL"/>
    <property type="match status" value="1"/>
</dbReference>
<feature type="domain" description="PAC" evidence="3">
    <location>
        <begin position="553"/>
        <end position="607"/>
    </location>
</feature>
<feature type="domain" description="PAS" evidence="2">
    <location>
        <begin position="355"/>
        <end position="410"/>
    </location>
</feature>
<dbReference type="InterPro" id="IPR000700">
    <property type="entry name" value="PAS-assoc_C"/>
</dbReference>
<dbReference type="Pfam" id="PF00563">
    <property type="entry name" value="EAL"/>
    <property type="match status" value="1"/>
</dbReference>
<dbReference type="NCBIfam" id="TIGR00254">
    <property type="entry name" value="GGDEF"/>
    <property type="match status" value="1"/>
</dbReference>
<dbReference type="InterPro" id="IPR052155">
    <property type="entry name" value="Biofilm_reg_signaling"/>
</dbReference>
<evidence type="ECO:0000259" key="2">
    <source>
        <dbReference type="PROSITE" id="PS50112"/>
    </source>
</evidence>
<dbReference type="PROSITE" id="PS50883">
    <property type="entry name" value="EAL"/>
    <property type="match status" value="1"/>
</dbReference>
<dbReference type="PROSITE" id="PS50113">
    <property type="entry name" value="PAC"/>
    <property type="match status" value="2"/>
</dbReference>
<dbReference type="InterPro" id="IPR013767">
    <property type="entry name" value="PAS_fold"/>
</dbReference>
<dbReference type="InterPro" id="IPR043128">
    <property type="entry name" value="Rev_trsase/Diguanyl_cyclase"/>
</dbReference>
<protein>
    <submittedName>
        <fullName evidence="6">EAL domain-containing protein</fullName>
    </submittedName>
</protein>
<dbReference type="SMART" id="SM00267">
    <property type="entry name" value="GGDEF"/>
    <property type="match status" value="1"/>
</dbReference>
<keyword evidence="7" id="KW-1185">Reference proteome</keyword>
<dbReference type="RefSeq" id="WP_182583614.1">
    <property type="nucleotide sequence ID" value="NZ_JABVCQ010000012.1"/>
</dbReference>
<dbReference type="Pfam" id="PF13426">
    <property type="entry name" value="PAS_9"/>
    <property type="match status" value="1"/>
</dbReference>
<feature type="domain" description="PAS" evidence="2">
    <location>
        <begin position="489"/>
        <end position="528"/>
    </location>
</feature>
<dbReference type="GO" id="GO:0006355">
    <property type="term" value="P:regulation of DNA-templated transcription"/>
    <property type="evidence" value="ECO:0007669"/>
    <property type="project" value="InterPro"/>
</dbReference>
<feature type="transmembrane region" description="Helical" evidence="1">
    <location>
        <begin position="6"/>
        <end position="29"/>
    </location>
</feature>
<feature type="domain" description="EAL" evidence="4">
    <location>
        <begin position="781"/>
        <end position="1034"/>
    </location>
</feature>
<dbReference type="InterPro" id="IPR001633">
    <property type="entry name" value="EAL_dom"/>
</dbReference>
<dbReference type="InterPro" id="IPR000160">
    <property type="entry name" value="GGDEF_dom"/>
</dbReference>
<dbReference type="SMART" id="SM00091">
    <property type="entry name" value="PAS"/>
    <property type="match status" value="2"/>
</dbReference>
<dbReference type="SMART" id="SM00086">
    <property type="entry name" value="PAC"/>
    <property type="match status" value="2"/>
</dbReference>
<dbReference type="SUPFAM" id="SSF55073">
    <property type="entry name" value="Nucleotide cyclase"/>
    <property type="match status" value="1"/>
</dbReference>
<dbReference type="PROSITE" id="PS50112">
    <property type="entry name" value="PAS"/>
    <property type="match status" value="2"/>
</dbReference>